<accession>A0A8J5RVU2</accession>
<evidence type="ECO:0000313" key="8">
    <source>
        <dbReference type="EMBL" id="KAG8052253.1"/>
    </source>
</evidence>
<feature type="repeat" description="ARM" evidence="5">
    <location>
        <begin position="114"/>
        <end position="157"/>
    </location>
</feature>
<dbReference type="PIRSF" id="PIRSF005673">
    <property type="entry name" value="Importin_alpha"/>
    <property type="match status" value="1"/>
</dbReference>
<dbReference type="Pfam" id="PF00514">
    <property type="entry name" value="Arm"/>
    <property type="match status" value="7"/>
</dbReference>
<sequence length="526" mass="58532">MSLKPNERAEIRQKGYKASVDADQGRRRRENIMVEIRKSDRDRALNEKRRRPAAEVVPQATHSPAVEKKLEILPEMVQGLYSDDSSMQLEATTQFRKLLSIERCAPIDEVIRSGVVPRFVEFLTREDYPKLQFEASWALTNIASGTSDNTRVVVEHGAVPIFVKLLSSASEDIREQAVWALGNVAGDSTKSRDVVLTHGAMLPLLQQFSERAKLSMLRNATWALSNFCRGKPQPVFEHVKPALPALRLLILSQDEEVLMDSCWALSYLSDGSNDKIQAVIEAGVCPRLVELLTHHSPRVIIPALRTVGNIVTGDDAQTQCILDHQVLPCLFNLLTTNQKKSIKKEACWAISNITAGTKEQIQAVINANIIGPILHLLQVAEFDVRKEAAWAIFNAISGGTHDQIKYIVSQGCIKPLCDLLDHKDSKIVSVCLEGLQNILRVGEVENNSGAWDCNMFAQMIDDADGLDKIEELQYHDNAEIYKKAVMLLESNWVQDEDDNGPSPELPQNGFHFGNEPPSAPSGPHLE</sequence>
<reference evidence="8" key="2">
    <citation type="submission" date="2021-02" db="EMBL/GenBank/DDBJ databases">
        <authorList>
            <person name="Kimball J.A."/>
            <person name="Haas M.W."/>
            <person name="Macchietto M."/>
            <person name="Kono T."/>
            <person name="Duquette J."/>
            <person name="Shao M."/>
        </authorList>
    </citation>
    <scope>NUCLEOTIDE SEQUENCE</scope>
    <source>
        <tissue evidence="8">Fresh leaf tissue</tissue>
    </source>
</reference>
<proteinExistence type="inferred from homology"/>
<feature type="region of interest" description="Disordered" evidence="6">
    <location>
        <begin position="41"/>
        <end position="61"/>
    </location>
</feature>
<comment type="similarity">
    <text evidence="4">Belongs to the importin alpha family.</text>
</comment>
<dbReference type="PROSITE" id="PS50176">
    <property type="entry name" value="ARM_REPEAT"/>
    <property type="match status" value="2"/>
</dbReference>
<comment type="subunit">
    <text evidence="4">Forms a complex with importin subunit beta-1.</text>
</comment>
<dbReference type="PROSITE" id="PS51214">
    <property type="entry name" value="IBB"/>
    <property type="match status" value="1"/>
</dbReference>
<feature type="region of interest" description="Disordered" evidence="6">
    <location>
        <begin position="1"/>
        <end position="27"/>
    </location>
</feature>
<keyword evidence="3 4" id="KW-0653">Protein transport</keyword>
<dbReference type="InterPro" id="IPR002652">
    <property type="entry name" value="Importin-a_IBB"/>
</dbReference>
<evidence type="ECO:0000256" key="5">
    <source>
        <dbReference type="PROSITE-ProRule" id="PRU00259"/>
    </source>
</evidence>
<evidence type="ECO:0000256" key="3">
    <source>
        <dbReference type="ARBA" id="ARBA00022927"/>
    </source>
</evidence>
<keyword evidence="9" id="KW-1185">Reference proteome</keyword>
<comment type="function">
    <text evidence="4">Binds specifically and directly to substrates containing either a simple or bipartite NLS motif. Promotes docking of import substrates to the nuclear envelope.</text>
</comment>
<dbReference type="Pfam" id="PF16186">
    <property type="entry name" value="Arm_3"/>
    <property type="match status" value="1"/>
</dbReference>
<dbReference type="Proteomes" id="UP000729402">
    <property type="component" value="Unassembled WGS sequence"/>
</dbReference>
<keyword evidence="1 4" id="KW-0813">Transport</keyword>
<keyword evidence="2" id="KW-0677">Repeat</keyword>
<evidence type="ECO:0000259" key="7">
    <source>
        <dbReference type="PROSITE" id="PS51214"/>
    </source>
</evidence>
<feature type="compositionally biased region" description="Basic and acidic residues" evidence="6">
    <location>
        <begin position="1"/>
        <end position="13"/>
    </location>
</feature>
<feature type="repeat" description="ARM" evidence="5">
    <location>
        <begin position="157"/>
        <end position="199"/>
    </location>
</feature>
<organism evidence="8 9">
    <name type="scientific">Zizania palustris</name>
    <name type="common">Northern wild rice</name>
    <dbReference type="NCBI Taxonomy" id="103762"/>
    <lineage>
        <taxon>Eukaryota</taxon>
        <taxon>Viridiplantae</taxon>
        <taxon>Streptophyta</taxon>
        <taxon>Embryophyta</taxon>
        <taxon>Tracheophyta</taxon>
        <taxon>Spermatophyta</taxon>
        <taxon>Magnoliopsida</taxon>
        <taxon>Liliopsida</taxon>
        <taxon>Poales</taxon>
        <taxon>Poaceae</taxon>
        <taxon>BOP clade</taxon>
        <taxon>Oryzoideae</taxon>
        <taxon>Oryzeae</taxon>
        <taxon>Zizaniinae</taxon>
        <taxon>Zizania</taxon>
    </lineage>
</organism>
<protein>
    <recommendedName>
        <fullName evidence="4">Importin subunit alpha</fullName>
    </recommendedName>
</protein>
<dbReference type="GO" id="GO:0006606">
    <property type="term" value="P:protein import into nucleus"/>
    <property type="evidence" value="ECO:0007669"/>
    <property type="project" value="InterPro"/>
</dbReference>
<evidence type="ECO:0000256" key="6">
    <source>
        <dbReference type="SAM" id="MobiDB-lite"/>
    </source>
</evidence>
<evidence type="ECO:0000256" key="4">
    <source>
        <dbReference type="PIRNR" id="PIRNR005673"/>
    </source>
</evidence>
<dbReference type="AlphaFoldDB" id="A0A8J5RVU2"/>
<dbReference type="FunFam" id="1.25.10.10:FF:000040">
    <property type="entry name" value="Importin subunit alpha"/>
    <property type="match status" value="1"/>
</dbReference>
<evidence type="ECO:0000256" key="2">
    <source>
        <dbReference type="ARBA" id="ARBA00022737"/>
    </source>
</evidence>
<dbReference type="OrthoDB" id="29145at2759"/>
<dbReference type="InterPro" id="IPR024931">
    <property type="entry name" value="Importin_alpha"/>
</dbReference>
<dbReference type="PANTHER" id="PTHR23316">
    <property type="entry name" value="IMPORTIN ALPHA"/>
    <property type="match status" value="1"/>
</dbReference>
<reference evidence="8" key="1">
    <citation type="journal article" date="2021" name="bioRxiv">
        <title>Whole Genome Assembly and Annotation of Northern Wild Rice, Zizania palustris L., Supports a Whole Genome Duplication in the Zizania Genus.</title>
        <authorList>
            <person name="Haas M."/>
            <person name="Kono T."/>
            <person name="Macchietto M."/>
            <person name="Millas R."/>
            <person name="McGilp L."/>
            <person name="Shao M."/>
            <person name="Duquette J."/>
            <person name="Hirsch C.N."/>
            <person name="Kimball J."/>
        </authorList>
    </citation>
    <scope>NUCLEOTIDE SEQUENCE</scope>
    <source>
        <tissue evidence="8">Fresh leaf tissue</tissue>
    </source>
</reference>
<dbReference type="InterPro" id="IPR032413">
    <property type="entry name" value="Arm_3"/>
</dbReference>
<dbReference type="SMART" id="SM00185">
    <property type="entry name" value="ARM"/>
    <property type="match status" value="8"/>
</dbReference>
<dbReference type="InterPro" id="IPR000225">
    <property type="entry name" value="Armadillo"/>
</dbReference>
<comment type="caution">
    <text evidence="8">The sequence shown here is derived from an EMBL/GenBank/DDBJ whole genome shotgun (WGS) entry which is preliminary data.</text>
</comment>
<evidence type="ECO:0000256" key="1">
    <source>
        <dbReference type="ARBA" id="ARBA00022448"/>
    </source>
</evidence>
<gene>
    <name evidence="8" type="ORF">GUJ93_ZPchr0001g30353</name>
</gene>
<feature type="region of interest" description="Disordered" evidence="6">
    <location>
        <begin position="494"/>
        <end position="526"/>
    </location>
</feature>
<dbReference type="Pfam" id="PF01749">
    <property type="entry name" value="IBB"/>
    <property type="match status" value="1"/>
</dbReference>
<dbReference type="EMBL" id="JAAALK010000288">
    <property type="protein sequence ID" value="KAG8052253.1"/>
    <property type="molecule type" value="Genomic_DNA"/>
</dbReference>
<dbReference type="GO" id="GO:0061608">
    <property type="term" value="F:nuclear import signal receptor activity"/>
    <property type="evidence" value="ECO:0007669"/>
    <property type="project" value="InterPro"/>
</dbReference>
<name>A0A8J5RVU2_ZIZPA</name>
<feature type="domain" description="IBB" evidence="7">
    <location>
        <begin position="1"/>
        <end position="59"/>
    </location>
</feature>
<evidence type="ECO:0000313" key="9">
    <source>
        <dbReference type="Proteomes" id="UP000729402"/>
    </source>
</evidence>